<feature type="transmembrane region" description="Helical" evidence="2">
    <location>
        <begin position="119"/>
        <end position="141"/>
    </location>
</feature>
<dbReference type="EMBL" id="JAQMWT010000362">
    <property type="protein sequence ID" value="KAJ8603031.1"/>
    <property type="molecule type" value="Genomic_DNA"/>
</dbReference>
<organism evidence="3 4">
    <name type="scientific">Chrysophaeum taylorii</name>
    <dbReference type="NCBI Taxonomy" id="2483200"/>
    <lineage>
        <taxon>Eukaryota</taxon>
        <taxon>Sar</taxon>
        <taxon>Stramenopiles</taxon>
        <taxon>Ochrophyta</taxon>
        <taxon>Pelagophyceae</taxon>
        <taxon>Pelagomonadales</taxon>
        <taxon>Pelagomonadaceae</taxon>
        <taxon>Chrysophaeum</taxon>
    </lineage>
</organism>
<protein>
    <submittedName>
        <fullName evidence="3">Uncharacterized protein</fullName>
    </submittedName>
</protein>
<feature type="transmembrane region" description="Helical" evidence="2">
    <location>
        <begin position="147"/>
        <end position="165"/>
    </location>
</feature>
<gene>
    <name evidence="3" type="ORF">CTAYLR_001590</name>
</gene>
<keyword evidence="2" id="KW-0812">Transmembrane</keyword>
<feature type="transmembrane region" description="Helical" evidence="2">
    <location>
        <begin position="6"/>
        <end position="22"/>
    </location>
</feature>
<feature type="region of interest" description="Disordered" evidence="1">
    <location>
        <begin position="287"/>
        <end position="319"/>
    </location>
</feature>
<comment type="caution">
    <text evidence="3">The sequence shown here is derived from an EMBL/GenBank/DDBJ whole genome shotgun (WGS) entry which is preliminary data.</text>
</comment>
<dbReference type="Proteomes" id="UP001230188">
    <property type="component" value="Unassembled WGS sequence"/>
</dbReference>
<keyword evidence="2" id="KW-0472">Membrane</keyword>
<name>A0AAD7XKM3_9STRA</name>
<accession>A0AAD7XKM3</accession>
<keyword evidence="2" id="KW-1133">Transmembrane helix</keyword>
<dbReference type="AlphaFoldDB" id="A0AAD7XKM3"/>
<evidence type="ECO:0000313" key="4">
    <source>
        <dbReference type="Proteomes" id="UP001230188"/>
    </source>
</evidence>
<reference evidence="3" key="1">
    <citation type="submission" date="2023-01" db="EMBL/GenBank/DDBJ databases">
        <title>Metagenome sequencing of chrysophaentin producing Chrysophaeum taylorii.</title>
        <authorList>
            <person name="Davison J."/>
            <person name="Bewley C."/>
        </authorList>
    </citation>
    <scope>NUCLEOTIDE SEQUENCE</scope>
    <source>
        <strain evidence="3">NIES-1699</strain>
    </source>
</reference>
<sequence>MLLRIIIAWSVVVVVVLGFVPQKRNEPPPPRRLFSEPEVLTSDDPLVQRVALEVAEATGGASLDALLNPAKLINVERELVELRGKRGAVRDEALEDLIAKKEAVAYVEKRAVMRDWLKWLFRGQAYATVAVSLLCVYDAVPGLHLDLSIQVLGFWSWWLFVVPSLRSIKPLRANEKRALDTAFYATLVASLAAPVATKDPAAIWWIDAATVGLCYAYGFLAPEPTSKEEDDDTFDAQASFGAGAFGQSLWRAARFATKALDFGTGIERGARSAEKTILERALEDAIEDKAAASSLPDDRNDEEEPAPPPPPEEEANKPE</sequence>
<proteinExistence type="predicted"/>
<evidence type="ECO:0000313" key="3">
    <source>
        <dbReference type="EMBL" id="KAJ8603031.1"/>
    </source>
</evidence>
<evidence type="ECO:0000256" key="2">
    <source>
        <dbReference type="SAM" id="Phobius"/>
    </source>
</evidence>
<keyword evidence="4" id="KW-1185">Reference proteome</keyword>
<evidence type="ECO:0000256" key="1">
    <source>
        <dbReference type="SAM" id="MobiDB-lite"/>
    </source>
</evidence>